<gene>
    <name evidence="2" type="ORF">TrVE_jg12311</name>
</gene>
<keyword evidence="3" id="KW-1185">Reference proteome</keyword>
<feature type="compositionally biased region" description="Low complexity" evidence="1">
    <location>
        <begin position="23"/>
        <end position="48"/>
    </location>
</feature>
<feature type="region of interest" description="Disordered" evidence="1">
    <location>
        <begin position="23"/>
        <end position="49"/>
    </location>
</feature>
<sequence length="157" mass="16877">MPEPTQSEVIAFHELLLQSLSSKSSSTSAVTNDATNDAASSSDSKPSSNVINAVEANPALVWKANEVDGITPLMLCCEDLEHTKWFLEQGAPWNALDRTGLCAGNHSTLKSNQPLIDLHVSHATTSELLLSRTLRNGFSLPNVNTSLESDETPTMTL</sequence>
<protein>
    <submittedName>
        <fullName evidence="2">Uncharacterized protein</fullName>
    </submittedName>
</protein>
<dbReference type="AlphaFoldDB" id="A0A9W7CDL1"/>
<reference evidence="3" key="1">
    <citation type="journal article" date="2023" name="Commun. Biol.">
        <title>Genome analysis of Parmales, the sister group of diatoms, reveals the evolutionary specialization of diatoms from phago-mixotrophs to photoautotrophs.</title>
        <authorList>
            <person name="Ban H."/>
            <person name="Sato S."/>
            <person name="Yoshikawa S."/>
            <person name="Yamada K."/>
            <person name="Nakamura Y."/>
            <person name="Ichinomiya M."/>
            <person name="Sato N."/>
            <person name="Blanc-Mathieu R."/>
            <person name="Endo H."/>
            <person name="Kuwata A."/>
            <person name="Ogata H."/>
        </authorList>
    </citation>
    <scope>NUCLEOTIDE SEQUENCE [LARGE SCALE GENOMIC DNA]</scope>
    <source>
        <strain evidence="3">NIES 3699</strain>
    </source>
</reference>
<dbReference type="EMBL" id="BRXX01000288">
    <property type="protein sequence ID" value="GMI02729.1"/>
    <property type="molecule type" value="Genomic_DNA"/>
</dbReference>
<proteinExistence type="predicted"/>
<evidence type="ECO:0000256" key="1">
    <source>
        <dbReference type="SAM" id="MobiDB-lite"/>
    </source>
</evidence>
<dbReference type="Proteomes" id="UP001165160">
    <property type="component" value="Unassembled WGS sequence"/>
</dbReference>
<name>A0A9W7CDL1_9STRA</name>
<evidence type="ECO:0000313" key="3">
    <source>
        <dbReference type="Proteomes" id="UP001165160"/>
    </source>
</evidence>
<organism evidence="2 3">
    <name type="scientific">Triparma verrucosa</name>
    <dbReference type="NCBI Taxonomy" id="1606542"/>
    <lineage>
        <taxon>Eukaryota</taxon>
        <taxon>Sar</taxon>
        <taxon>Stramenopiles</taxon>
        <taxon>Ochrophyta</taxon>
        <taxon>Bolidophyceae</taxon>
        <taxon>Parmales</taxon>
        <taxon>Triparmaceae</taxon>
        <taxon>Triparma</taxon>
    </lineage>
</organism>
<comment type="caution">
    <text evidence="2">The sequence shown here is derived from an EMBL/GenBank/DDBJ whole genome shotgun (WGS) entry which is preliminary data.</text>
</comment>
<accession>A0A9W7CDL1</accession>
<evidence type="ECO:0000313" key="2">
    <source>
        <dbReference type="EMBL" id="GMI02729.1"/>
    </source>
</evidence>